<dbReference type="FunFam" id="3.30.565.10:FF:000049">
    <property type="entry name" value="Two-component sensor histidine kinase"/>
    <property type="match status" value="1"/>
</dbReference>
<dbReference type="GO" id="GO:0005886">
    <property type="term" value="C:plasma membrane"/>
    <property type="evidence" value="ECO:0007669"/>
    <property type="project" value="TreeGrafter"/>
</dbReference>
<evidence type="ECO:0000256" key="5">
    <source>
        <dbReference type="ARBA" id="ARBA00022777"/>
    </source>
</evidence>
<dbReference type="Gene3D" id="3.30.565.10">
    <property type="entry name" value="Histidine kinase-like ATPase, C-terminal domain"/>
    <property type="match status" value="1"/>
</dbReference>
<protein>
    <recommendedName>
        <fullName evidence="2">histidine kinase</fullName>
        <ecNumber evidence="2">2.7.13.3</ecNumber>
    </recommendedName>
</protein>
<dbReference type="InterPro" id="IPR036890">
    <property type="entry name" value="HATPase_C_sf"/>
</dbReference>
<dbReference type="PRINTS" id="PR00344">
    <property type="entry name" value="BCTRLSENSOR"/>
</dbReference>
<dbReference type="AlphaFoldDB" id="A0A501WUS8"/>
<dbReference type="PROSITE" id="PS50110">
    <property type="entry name" value="RESPONSE_REGULATORY"/>
    <property type="match status" value="1"/>
</dbReference>
<dbReference type="Gene3D" id="1.10.287.130">
    <property type="match status" value="1"/>
</dbReference>
<dbReference type="RefSeq" id="WP_140453392.1">
    <property type="nucleotide sequence ID" value="NZ_VFRP01000004.1"/>
</dbReference>
<evidence type="ECO:0000256" key="1">
    <source>
        <dbReference type="ARBA" id="ARBA00000085"/>
    </source>
</evidence>
<gene>
    <name evidence="10" type="ORF">FJM51_06915</name>
</gene>
<dbReference type="InterPro" id="IPR003594">
    <property type="entry name" value="HATPase_dom"/>
</dbReference>
<evidence type="ECO:0000259" key="9">
    <source>
        <dbReference type="PROSITE" id="PS50110"/>
    </source>
</evidence>
<evidence type="ECO:0000313" key="11">
    <source>
        <dbReference type="Proteomes" id="UP000319255"/>
    </source>
</evidence>
<dbReference type="EC" id="2.7.13.3" evidence="2"/>
<dbReference type="Pfam" id="PF00072">
    <property type="entry name" value="Response_reg"/>
    <property type="match status" value="1"/>
</dbReference>
<evidence type="ECO:0000256" key="4">
    <source>
        <dbReference type="ARBA" id="ARBA00022679"/>
    </source>
</evidence>
<dbReference type="Pfam" id="PF12860">
    <property type="entry name" value="PAS_7"/>
    <property type="match status" value="2"/>
</dbReference>
<dbReference type="InterPro" id="IPR005467">
    <property type="entry name" value="His_kinase_dom"/>
</dbReference>
<dbReference type="CDD" id="cd00082">
    <property type="entry name" value="HisKA"/>
    <property type="match status" value="1"/>
</dbReference>
<reference evidence="10 11" key="1">
    <citation type="submission" date="2019-06" db="EMBL/GenBank/DDBJ databases">
        <title>A novel bacterium of genus Amaricoccus, isolated from marine sediment.</title>
        <authorList>
            <person name="Huang H."/>
            <person name="Mo K."/>
            <person name="Hu Y."/>
        </authorList>
    </citation>
    <scope>NUCLEOTIDE SEQUENCE [LARGE SCALE GENOMIC DNA]</scope>
    <source>
        <strain evidence="10 11">HB172011</strain>
    </source>
</reference>
<dbReference type="GO" id="GO:0009927">
    <property type="term" value="F:histidine phosphotransfer kinase activity"/>
    <property type="evidence" value="ECO:0007669"/>
    <property type="project" value="TreeGrafter"/>
</dbReference>
<feature type="modified residue" description="4-aspartylphosphate" evidence="6">
    <location>
        <position position="668"/>
    </location>
</feature>
<dbReference type="SUPFAM" id="SSF47384">
    <property type="entry name" value="Homodimeric domain of signal transducing histidine kinase"/>
    <property type="match status" value="1"/>
</dbReference>
<evidence type="ECO:0000259" key="8">
    <source>
        <dbReference type="PROSITE" id="PS50109"/>
    </source>
</evidence>
<dbReference type="InterPro" id="IPR036097">
    <property type="entry name" value="HisK_dim/P_sf"/>
</dbReference>
<keyword evidence="3 6" id="KW-0597">Phosphoprotein</keyword>
<comment type="caution">
    <text evidence="10">The sequence shown here is derived from an EMBL/GenBank/DDBJ whole genome shotgun (WGS) entry which is preliminary data.</text>
</comment>
<dbReference type="EMBL" id="VFRP01000004">
    <property type="protein sequence ID" value="TPE52150.1"/>
    <property type="molecule type" value="Genomic_DNA"/>
</dbReference>
<dbReference type="PANTHER" id="PTHR43047:SF9">
    <property type="entry name" value="HISTIDINE KINASE"/>
    <property type="match status" value="1"/>
</dbReference>
<dbReference type="Gene3D" id="3.40.50.2300">
    <property type="match status" value="1"/>
</dbReference>
<dbReference type="Pfam" id="PF00512">
    <property type="entry name" value="HisKA"/>
    <property type="match status" value="1"/>
</dbReference>
<dbReference type="OrthoDB" id="9764438at2"/>
<accession>A0A501WUS8</accession>
<organism evidence="10 11">
    <name type="scientific">Amaricoccus solimangrovi</name>
    <dbReference type="NCBI Taxonomy" id="2589815"/>
    <lineage>
        <taxon>Bacteria</taxon>
        <taxon>Pseudomonadati</taxon>
        <taxon>Pseudomonadota</taxon>
        <taxon>Alphaproteobacteria</taxon>
        <taxon>Rhodobacterales</taxon>
        <taxon>Paracoccaceae</taxon>
        <taxon>Amaricoccus</taxon>
    </lineage>
</organism>
<comment type="catalytic activity">
    <reaction evidence="1">
        <text>ATP + protein L-histidine = ADP + protein N-phospho-L-histidine.</text>
        <dbReference type="EC" id="2.7.13.3"/>
    </reaction>
</comment>
<feature type="coiled-coil region" evidence="7">
    <location>
        <begin position="9"/>
        <end position="36"/>
    </location>
</feature>
<evidence type="ECO:0000313" key="10">
    <source>
        <dbReference type="EMBL" id="TPE52150.1"/>
    </source>
</evidence>
<dbReference type="InterPro" id="IPR001789">
    <property type="entry name" value="Sig_transdc_resp-reg_receiver"/>
</dbReference>
<evidence type="ECO:0000256" key="2">
    <source>
        <dbReference type="ARBA" id="ARBA00012438"/>
    </source>
</evidence>
<name>A0A501WUS8_9RHOB</name>
<sequence>MKPLLLDPADDLATENRKLRRIADVLMERIEREIAEGGGAGYTQFQLAAALEEQVRARTKDLDDTMKMLSIANARLNVARQEAEQARNDLYDAIEAVQEGFALFGQDDALILCNSRFSAQLPDVAPRLGPGLKFVDYVRMVSRSEHLQVEDDESREEWARQRLKDHRSPRIVFLVGLINDRWLQVSAYRTPSDGTAVLQTDVTDMVRREREERDRLLDDQARLLRATLDHITQGVAIFDAQRRLAGCNQRLRRLASLPLQFTQAGADFRGLLDYMSAGARFLPAAQLEALGAWVERDERGGPLSLELRRSDGAVLDVFCQEMPDRGFVISFTDMTAEREAVAAMHHANETLEQRVAARTRELEAARDEAERANASKSRFVASSSHDLLQPLNAAKLFVSSLTHTELDAEQRGIADRIRSAFESVETILGALLDISNLDIGKASTEVTVMPVAPLLRSIDQEFQGLARERGLELRVIPCSLWVESDPAYLRRILQNLVVNALRYTKQGKVVVGAVRRGDRLRFLICDTGPGIPPDRRAEIFDEFVRLEHSPGTPQGMGLGLAIVERACALLDHPLSLDSEVGRGTRFGVSVPVAEPATAAEEDEERGNHRGPLLDDLIAMVIENDDAVRAGMIALLEDWGTSPLEARDIAGAEALVDDLGTAPDVIIADYLLDDGETGLAAIQRLRAAHGPIPAVIVSADRGTELRAAAAREDITLLHKPLELHRLQAVLQWVKTSISRERA</sequence>
<keyword evidence="11" id="KW-1185">Reference proteome</keyword>
<feature type="domain" description="Histidine kinase" evidence="8">
    <location>
        <begin position="382"/>
        <end position="594"/>
    </location>
</feature>
<dbReference type="Gene3D" id="3.30.450.20">
    <property type="entry name" value="PAS domain"/>
    <property type="match status" value="1"/>
</dbReference>
<dbReference type="SMART" id="SM00387">
    <property type="entry name" value="HATPase_c"/>
    <property type="match status" value="1"/>
</dbReference>
<dbReference type="GO" id="GO:0000155">
    <property type="term" value="F:phosphorelay sensor kinase activity"/>
    <property type="evidence" value="ECO:0007669"/>
    <property type="project" value="InterPro"/>
</dbReference>
<dbReference type="SMART" id="SM00388">
    <property type="entry name" value="HisKA"/>
    <property type="match status" value="1"/>
</dbReference>
<evidence type="ECO:0000256" key="3">
    <source>
        <dbReference type="ARBA" id="ARBA00022553"/>
    </source>
</evidence>
<dbReference type="InterPro" id="IPR004358">
    <property type="entry name" value="Sig_transdc_His_kin-like_C"/>
</dbReference>
<dbReference type="PANTHER" id="PTHR43047">
    <property type="entry name" value="TWO-COMPONENT HISTIDINE PROTEIN KINASE"/>
    <property type="match status" value="1"/>
</dbReference>
<feature type="coiled-coil region" evidence="7">
    <location>
        <begin position="69"/>
        <end position="100"/>
    </location>
</feature>
<dbReference type="SUPFAM" id="SSF52172">
    <property type="entry name" value="CheY-like"/>
    <property type="match status" value="1"/>
</dbReference>
<dbReference type="SMART" id="SM00448">
    <property type="entry name" value="REC"/>
    <property type="match status" value="1"/>
</dbReference>
<dbReference type="PROSITE" id="PS50109">
    <property type="entry name" value="HIS_KIN"/>
    <property type="match status" value="1"/>
</dbReference>
<keyword evidence="4" id="KW-0808">Transferase</keyword>
<dbReference type="SUPFAM" id="SSF55874">
    <property type="entry name" value="ATPase domain of HSP90 chaperone/DNA topoisomerase II/histidine kinase"/>
    <property type="match status" value="1"/>
</dbReference>
<dbReference type="InterPro" id="IPR011006">
    <property type="entry name" value="CheY-like_superfamily"/>
</dbReference>
<dbReference type="CDD" id="cd00156">
    <property type="entry name" value="REC"/>
    <property type="match status" value="1"/>
</dbReference>
<dbReference type="Proteomes" id="UP000319255">
    <property type="component" value="Unassembled WGS sequence"/>
</dbReference>
<evidence type="ECO:0000256" key="6">
    <source>
        <dbReference type="PROSITE-ProRule" id="PRU00169"/>
    </source>
</evidence>
<feature type="domain" description="Response regulatory" evidence="9">
    <location>
        <begin position="617"/>
        <end position="733"/>
    </location>
</feature>
<dbReference type="InterPro" id="IPR003661">
    <property type="entry name" value="HisK_dim/P_dom"/>
</dbReference>
<keyword evidence="5" id="KW-0418">Kinase</keyword>
<evidence type="ECO:0000256" key="7">
    <source>
        <dbReference type="SAM" id="Coils"/>
    </source>
</evidence>
<proteinExistence type="predicted"/>
<keyword evidence="7" id="KW-0175">Coiled coil</keyword>
<dbReference type="Pfam" id="PF02518">
    <property type="entry name" value="HATPase_c"/>
    <property type="match status" value="1"/>
</dbReference>
<feature type="coiled-coil region" evidence="7">
    <location>
        <begin position="348"/>
        <end position="375"/>
    </location>
</feature>